<dbReference type="SUPFAM" id="SSF48113">
    <property type="entry name" value="Heme-dependent peroxidases"/>
    <property type="match status" value="1"/>
</dbReference>
<dbReference type="Gene3D" id="1.10.520.10">
    <property type="match status" value="1"/>
</dbReference>
<keyword evidence="5 11" id="KW-0479">Metal-binding</keyword>
<evidence type="ECO:0000313" key="16">
    <source>
        <dbReference type="Proteomes" id="UP000015105"/>
    </source>
</evidence>
<dbReference type="PRINTS" id="PR00461">
    <property type="entry name" value="PLPEROXIDASE"/>
</dbReference>
<proteinExistence type="predicted"/>
<comment type="catalytic activity">
    <reaction evidence="1">
        <text>2 a phenolic donor + H2O2 = 2 a phenolic radical donor + 2 H2O</text>
        <dbReference type="Rhea" id="RHEA:56136"/>
        <dbReference type="ChEBI" id="CHEBI:15377"/>
        <dbReference type="ChEBI" id="CHEBI:16240"/>
        <dbReference type="ChEBI" id="CHEBI:139520"/>
        <dbReference type="ChEBI" id="CHEBI:139521"/>
        <dbReference type="EC" id="1.11.1.7"/>
    </reaction>
</comment>
<dbReference type="GO" id="GO:0006979">
    <property type="term" value="P:response to oxidative stress"/>
    <property type="evidence" value="ECO:0007669"/>
    <property type="project" value="InterPro"/>
</dbReference>
<dbReference type="Proteomes" id="UP000015105">
    <property type="component" value="Chromosome 7D"/>
</dbReference>
<feature type="active site" description="Proton acceptor" evidence="10">
    <location>
        <position position="87"/>
    </location>
</feature>
<dbReference type="GO" id="GO:0046872">
    <property type="term" value="F:metal ion binding"/>
    <property type="evidence" value="ECO:0007669"/>
    <property type="project" value="UniProtKB-KW"/>
</dbReference>
<reference evidence="15" key="4">
    <citation type="submission" date="2019-03" db="UniProtKB">
        <authorList>
            <consortium name="EnsemblPlants"/>
        </authorList>
    </citation>
    <scope>IDENTIFICATION</scope>
</reference>
<dbReference type="EnsemblPlants" id="AET7Gv20835400.1">
    <property type="protein sequence ID" value="AET7Gv20835400.1"/>
    <property type="gene ID" value="AET7Gv20835400"/>
</dbReference>
<evidence type="ECO:0000256" key="7">
    <source>
        <dbReference type="ARBA" id="ARBA00023002"/>
    </source>
</evidence>
<evidence type="ECO:0000256" key="10">
    <source>
        <dbReference type="PIRSR" id="PIRSR600823-1"/>
    </source>
</evidence>
<dbReference type="GO" id="GO:0140825">
    <property type="term" value="F:lactoperoxidase activity"/>
    <property type="evidence" value="ECO:0007669"/>
    <property type="project" value="UniProtKB-EC"/>
</dbReference>
<reference evidence="16" key="1">
    <citation type="journal article" date="2014" name="Science">
        <title>Ancient hybridizations among the ancestral genomes of bread wheat.</title>
        <authorList>
            <consortium name="International Wheat Genome Sequencing Consortium,"/>
            <person name="Marcussen T."/>
            <person name="Sandve S.R."/>
            <person name="Heier L."/>
            <person name="Spannagl M."/>
            <person name="Pfeifer M."/>
            <person name="Jakobsen K.S."/>
            <person name="Wulff B.B."/>
            <person name="Steuernagel B."/>
            <person name="Mayer K.F."/>
            <person name="Olsen O.A."/>
        </authorList>
    </citation>
    <scope>NUCLEOTIDE SEQUENCE [LARGE SCALE GENOMIC DNA]</scope>
    <source>
        <strain evidence="16">cv. AL8/78</strain>
    </source>
</reference>
<dbReference type="STRING" id="200361.A0A453S712"/>
<comment type="cofactor">
    <cofactor evidence="2">
        <name>heme b</name>
        <dbReference type="ChEBI" id="CHEBI:60344"/>
    </cofactor>
</comment>
<feature type="chain" id="PRO_5045704297" description="Plant heme peroxidase family profile domain-containing protein" evidence="13">
    <location>
        <begin position="45"/>
        <end position="93"/>
    </location>
</feature>
<evidence type="ECO:0000256" key="3">
    <source>
        <dbReference type="ARBA" id="ARBA00022559"/>
    </source>
</evidence>
<keyword evidence="16" id="KW-1185">Reference proteome</keyword>
<evidence type="ECO:0000256" key="11">
    <source>
        <dbReference type="PIRSR" id="PIRSR600823-3"/>
    </source>
</evidence>
<organism evidence="15 16">
    <name type="scientific">Aegilops tauschii subsp. strangulata</name>
    <name type="common">Goatgrass</name>
    <dbReference type="NCBI Taxonomy" id="200361"/>
    <lineage>
        <taxon>Eukaryota</taxon>
        <taxon>Viridiplantae</taxon>
        <taxon>Streptophyta</taxon>
        <taxon>Embryophyta</taxon>
        <taxon>Tracheophyta</taxon>
        <taxon>Spermatophyta</taxon>
        <taxon>Magnoliopsida</taxon>
        <taxon>Liliopsida</taxon>
        <taxon>Poales</taxon>
        <taxon>Poaceae</taxon>
        <taxon>BOP clade</taxon>
        <taxon>Pooideae</taxon>
        <taxon>Triticodae</taxon>
        <taxon>Triticeae</taxon>
        <taxon>Triticinae</taxon>
        <taxon>Aegilops</taxon>
    </lineage>
</organism>
<accession>A0A453S712</accession>
<dbReference type="AlphaFoldDB" id="A0A453S712"/>
<dbReference type="PANTHER" id="PTHR31388">
    <property type="entry name" value="PEROXIDASE 72-RELATED"/>
    <property type="match status" value="1"/>
</dbReference>
<keyword evidence="13" id="KW-0732">Signal</keyword>
<protein>
    <recommendedName>
        <fullName evidence="14">Plant heme peroxidase family profile domain-containing protein</fullName>
    </recommendedName>
</protein>
<feature type="binding site" evidence="11">
    <location>
        <position position="88"/>
    </location>
    <ligand>
        <name>Ca(2+)</name>
        <dbReference type="ChEBI" id="CHEBI:29108"/>
        <label>1</label>
    </ligand>
</feature>
<dbReference type="GO" id="GO:0042744">
    <property type="term" value="P:hydrogen peroxide catabolic process"/>
    <property type="evidence" value="ECO:0007669"/>
    <property type="project" value="UniProtKB-KW"/>
</dbReference>
<dbReference type="Gramene" id="AET7Gv20835400.1">
    <property type="protein sequence ID" value="AET7Gv20835400.1"/>
    <property type="gene ID" value="AET7Gv20835400"/>
</dbReference>
<dbReference type="InterPro" id="IPR002016">
    <property type="entry name" value="Haem_peroxidase"/>
</dbReference>
<name>A0A453S712_AEGTS</name>
<evidence type="ECO:0000256" key="5">
    <source>
        <dbReference type="ARBA" id="ARBA00022723"/>
    </source>
</evidence>
<dbReference type="GO" id="GO:0020037">
    <property type="term" value="F:heme binding"/>
    <property type="evidence" value="ECO:0007669"/>
    <property type="project" value="InterPro"/>
</dbReference>
<keyword evidence="8" id="KW-0408">Iron</keyword>
<reference evidence="15" key="5">
    <citation type="journal article" date="2021" name="G3 (Bethesda)">
        <title>Aegilops tauschii genome assembly Aet v5.0 features greater sequence contiguity and improved annotation.</title>
        <authorList>
            <person name="Wang L."/>
            <person name="Zhu T."/>
            <person name="Rodriguez J.C."/>
            <person name="Deal K.R."/>
            <person name="Dubcovsky J."/>
            <person name="McGuire P.E."/>
            <person name="Lux T."/>
            <person name="Spannagl M."/>
            <person name="Mayer K.F.X."/>
            <person name="Baldrich P."/>
            <person name="Meyers B.C."/>
            <person name="Huo N."/>
            <person name="Gu Y.Q."/>
            <person name="Zhou H."/>
            <person name="Devos K.M."/>
            <person name="Bennetzen J.L."/>
            <person name="Unver T."/>
            <person name="Budak H."/>
            <person name="Gulick P.J."/>
            <person name="Galiba G."/>
            <person name="Kalapos B."/>
            <person name="Nelson D.R."/>
            <person name="Li P."/>
            <person name="You F.M."/>
            <person name="Luo M.C."/>
            <person name="Dvorak J."/>
        </authorList>
    </citation>
    <scope>NUCLEOTIDE SEQUENCE [LARGE SCALE GENOMIC DNA]</scope>
    <source>
        <strain evidence="15">cv. AL8/78</strain>
    </source>
</reference>
<feature type="site" description="Transition state stabilizer" evidence="12">
    <location>
        <position position="83"/>
    </location>
</feature>
<evidence type="ECO:0000259" key="14">
    <source>
        <dbReference type="PROSITE" id="PS50873"/>
    </source>
</evidence>
<dbReference type="InterPro" id="IPR019794">
    <property type="entry name" value="Peroxidases_AS"/>
</dbReference>
<comment type="cofactor">
    <cofactor evidence="11">
        <name>Ca(2+)</name>
        <dbReference type="ChEBI" id="CHEBI:29108"/>
    </cofactor>
    <text evidence="11">Binds 2 calcium ions per subunit.</text>
</comment>
<evidence type="ECO:0000256" key="6">
    <source>
        <dbReference type="ARBA" id="ARBA00022837"/>
    </source>
</evidence>
<reference evidence="15" key="3">
    <citation type="journal article" date="2017" name="Nature">
        <title>Genome sequence of the progenitor of the wheat D genome Aegilops tauschii.</title>
        <authorList>
            <person name="Luo M.C."/>
            <person name="Gu Y.Q."/>
            <person name="Puiu D."/>
            <person name="Wang H."/>
            <person name="Twardziok S.O."/>
            <person name="Deal K.R."/>
            <person name="Huo N."/>
            <person name="Zhu T."/>
            <person name="Wang L."/>
            <person name="Wang Y."/>
            <person name="McGuire P.E."/>
            <person name="Liu S."/>
            <person name="Long H."/>
            <person name="Ramasamy R.K."/>
            <person name="Rodriguez J.C."/>
            <person name="Van S.L."/>
            <person name="Yuan L."/>
            <person name="Wang Z."/>
            <person name="Xia Z."/>
            <person name="Xiao L."/>
            <person name="Anderson O.D."/>
            <person name="Ouyang S."/>
            <person name="Liang Y."/>
            <person name="Zimin A.V."/>
            <person name="Pertea G."/>
            <person name="Qi P."/>
            <person name="Bennetzen J.L."/>
            <person name="Dai X."/>
            <person name="Dawson M.W."/>
            <person name="Muller H.G."/>
            <person name="Kugler K."/>
            <person name="Rivarola-Duarte L."/>
            <person name="Spannagl M."/>
            <person name="Mayer K.F.X."/>
            <person name="Lu F.H."/>
            <person name="Bevan M.W."/>
            <person name="Leroy P."/>
            <person name="Li P."/>
            <person name="You F.M."/>
            <person name="Sun Q."/>
            <person name="Liu Z."/>
            <person name="Lyons E."/>
            <person name="Wicker T."/>
            <person name="Salzberg S.L."/>
            <person name="Devos K.M."/>
            <person name="Dvorak J."/>
        </authorList>
    </citation>
    <scope>NUCLEOTIDE SEQUENCE [LARGE SCALE GENOMIC DNA]</scope>
    <source>
        <strain evidence="15">cv. AL8/78</strain>
    </source>
</reference>
<dbReference type="InterPro" id="IPR000823">
    <property type="entry name" value="Peroxidase_pln"/>
</dbReference>
<evidence type="ECO:0000256" key="4">
    <source>
        <dbReference type="ARBA" id="ARBA00022617"/>
    </source>
</evidence>
<keyword evidence="7" id="KW-0560">Oxidoreductase</keyword>
<keyword evidence="9" id="KW-0376">Hydrogen peroxide</keyword>
<evidence type="ECO:0000256" key="2">
    <source>
        <dbReference type="ARBA" id="ARBA00001970"/>
    </source>
</evidence>
<dbReference type="PANTHER" id="PTHR31388:SF19">
    <property type="entry name" value="OS06G0521900 PROTEIN"/>
    <property type="match status" value="1"/>
</dbReference>
<dbReference type="PROSITE" id="PS00436">
    <property type="entry name" value="PEROXIDASE_2"/>
    <property type="match status" value="1"/>
</dbReference>
<dbReference type="PROSITE" id="PS50873">
    <property type="entry name" value="PEROXIDASE_4"/>
    <property type="match status" value="1"/>
</dbReference>
<sequence length="93" mass="9982">MLLLRCAPIALNTSQHIGMASSGSASWVTLALLLFITLAATANGDELSASYYEKTCPNVQHVVRSVMASSVAAQPRMAPAVLRLFFHDCFINV</sequence>
<evidence type="ECO:0000256" key="12">
    <source>
        <dbReference type="PIRSR" id="PIRSR600823-4"/>
    </source>
</evidence>
<keyword evidence="6 11" id="KW-0106">Calcium</keyword>
<feature type="signal peptide" evidence="13">
    <location>
        <begin position="1"/>
        <end position="44"/>
    </location>
</feature>
<feature type="domain" description="Plant heme peroxidase family profile" evidence="14">
    <location>
        <begin position="46"/>
        <end position="93"/>
    </location>
</feature>
<evidence type="ECO:0000256" key="8">
    <source>
        <dbReference type="ARBA" id="ARBA00023004"/>
    </source>
</evidence>
<reference evidence="16" key="2">
    <citation type="journal article" date="2017" name="Nat. Plants">
        <title>The Aegilops tauschii genome reveals multiple impacts of transposons.</title>
        <authorList>
            <person name="Zhao G."/>
            <person name="Zou C."/>
            <person name="Li K."/>
            <person name="Wang K."/>
            <person name="Li T."/>
            <person name="Gao L."/>
            <person name="Zhang X."/>
            <person name="Wang H."/>
            <person name="Yang Z."/>
            <person name="Liu X."/>
            <person name="Jiang W."/>
            <person name="Mao L."/>
            <person name="Kong X."/>
            <person name="Jiao Y."/>
            <person name="Jia J."/>
        </authorList>
    </citation>
    <scope>NUCLEOTIDE SEQUENCE [LARGE SCALE GENOMIC DNA]</scope>
    <source>
        <strain evidence="16">cv. AL8/78</strain>
    </source>
</reference>
<keyword evidence="4" id="KW-0349">Heme</keyword>
<dbReference type="InterPro" id="IPR010255">
    <property type="entry name" value="Haem_peroxidase_sf"/>
</dbReference>
<evidence type="ECO:0000256" key="13">
    <source>
        <dbReference type="SAM" id="SignalP"/>
    </source>
</evidence>
<evidence type="ECO:0000256" key="1">
    <source>
        <dbReference type="ARBA" id="ARBA00000189"/>
    </source>
</evidence>
<keyword evidence="3" id="KW-0575">Peroxidase</keyword>
<evidence type="ECO:0000256" key="9">
    <source>
        <dbReference type="ARBA" id="ARBA00023324"/>
    </source>
</evidence>
<evidence type="ECO:0000313" key="15">
    <source>
        <dbReference type="EnsemblPlants" id="AET7Gv20835400.1"/>
    </source>
</evidence>